<name>A0A543KWN2_9BURK</name>
<evidence type="ECO:0000259" key="2">
    <source>
        <dbReference type="Pfam" id="PF01557"/>
    </source>
</evidence>
<comment type="caution">
    <text evidence="3">The sequence shown here is derived from an EMBL/GenBank/DDBJ whole genome shotgun (WGS) entry which is preliminary data.</text>
</comment>
<evidence type="ECO:0000256" key="1">
    <source>
        <dbReference type="ARBA" id="ARBA00023239"/>
    </source>
</evidence>
<dbReference type="PANTHER" id="PTHR30143:SF0">
    <property type="entry name" value="2-KETO-4-PENTENOATE HYDRATASE"/>
    <property type="match status" value="1"/>
</dbReference>
<proteinExistence type="predicted"/>
<dbReference type="InterPro" id="IPR011234">
    <property type="entry name" value="Fumarylacetoacetase-like_C"/>
</dbReference>
<reference evidence="3 4" key="1">
    <citation type="submission" date="2019-06" db="EMBL/GenBank/DDBJ databases">
        <title>Genomic Encyclopedia of Archaeal and Bacterial Type Strains, Phase II (KMG-II): from individual species to whole genera.</title>
        <authorList>
            <person name="Goeker M."/>
        </authorList>
    </citation>
    <scope>NUCLEOTIDE SEQUENCE [LARGE SCALE GENOMIC DNA]</scope>
    <source>
        <strain evidence="3 4">DSM 7270</strain>
    </source>
</reference>
<protein>
    <submittedName>
        <fullName evidence="3">2-keto-4-pentenoate hydratase</fullName>
    </submittedName>
</protein>
<dbReference type="GO" id="GO:0008684">
    <property type="term" value="F:2-oxopent-4-enoate hydratase activity"/>
    <property type="evidence" value="ECO:0007669"/>
    <property type="project" value="TreeGrafter"/>
</dbReference>
<keyword evidence="1" id="KW-0456">Lyase</keyword>
<dbReference type="Proteomes" id="UP000316993">
    <property type="component" value="Unassembled WGS sequence"/>
</dbReference>
<dbReference type="InterPro" id="IPR036663">
    <property type="entry name" value="Fumarylacetoacetase_C_sf"/>
</dbReference>
<dbReference type="InterPro" id="IPR050772">
    <property type="entry name" value="Hydratase-Decarb/MhpD_sf"/>
</dbReference>
<dbReference type="RefSeq" id="WP_142085553.1">
    <property type="nucleotide sequence ID" value="NZ_VFPV01000004.1"/>
</dbReference>
<dbReference type="AlphaFoldDB" id="A0A543KWN2"/>
<dbReference type="PANTHER" id="PTHR30143">
    <property type="entry name" value="ACID HYDRATASE"/>
    <property type="match status" value="1"/>
</dbReference>
<accession>A0A543KWN2</accession>
<dbReference type="Gene3D" id="3.90.850.10">
    <property type="entry name" value="Fumarylacetoacetase-like, C-terminal domain"/>
    <property type="match status" value="1"/>
</dbReference>
<dbReference type="GO" id="GO:0005737">
    <property type="term" value="C:cytoplasm"/>
    <property type="evidence" value="ECO:0007669"/>
    <property type="project" value="TreeGrafter"/>
</dbReference>
<evidence type="ECO:0000313" key="3">
    <source>
        <dbReference type="EMBL" id="TQM99446.1"/>
    </source>
</evidence>
<evidence type="ECO:0000313" key="4">
    <source>
        <dbReference type="Proteomes" id="UP000316993"/>
    </source>
</evidence>
<sequence length="260" mass="28041">MTLTLTPSSESAAQAVARALIQARRSGQVVDAAGVTVHDAAQAYRVQALVAQALGWYDGTPSRYWKSGGPGREATLTHAPLPTAGVWESPADARTWPFHWRGIEAEIALRLGQSVNASMALRLEPASATALIDMMAVCIEIVDSRWEQGWEAPALHKLADLQSHGALVLGDWQPIRAVDWASQRCELQIGTQRLLFTGTHPLGDPTWLLPHWLRHATREGIVLPAGTVVTTGTWCGLPLAQKGDAVRAVFEGIGEAQVQL</sequence>
<dbReference type="Pfam" id="PF01557">
    <property type="entry name" value="FAA_hydrolase"/>
    <property type="match status" value="1"/>
</dbReference>
<organism evidence="3 4">
    <name type="scientific">Acidovorax temperans</name>
    <dbReference type="NCBI Taxonomy" id="80878"/>
    <lineage>
        <taxon>Bacteria</taxon>
        <taxon>Pseudomonadati</taxon>
        <taxon>Pseudomonadota</taxon>
        <taxon>Betaproteobacteria</taxon>
        <taxon>Burkholderiales</taxon>
        <taxon>Comamonadaceae</taxon>
        <taxon>Acidovorax</taxon>
    </lineage>
</organism>
<dbReference type="SUPFAM" id="SSF56529">
    <property type="entry name" value="FAH"/>
    <property type="match status" value="1"/>
</dbReference>
<dbReference type="EMBL" id="VFPV01000004">
    <property type="protein sequence ID" value="TQM99446.1"/>
    <property type="molecule type" value="Genomic_DNA"/>
</dbReference>
<feature type="domain" description="Fumarylacetoacetase-like C-terminal" evidence="2">
    <location>
        <begin position="103"/>
        <end position="258"/>
    </location>
</feature>
<gene>
    <name evidence="3" type="ORF">BDD18_4106</name>
</gene>